<sequence>MEYWRSIKSASGYKDNKSPDSNFTFFEVVIALKMNRHY</sequence>
<evidence type="ECO:0000313" key="2">
    <source>
        <dbReference type="Proteomes" id="UP000014962"/>
    </source>
</evidence>
<dbReference type="Proteomes" id="UP000014962">
    <property type="component" value="Unassembled WGS sequence"/>
</dbReference>
<protein>
    <submittedName>
        <fullName evidence="1">Uncharacterized protein</fullName>
    </submittedName>
</protein>
<dbReference type="EMBL" id="ATMR01000034">
    <property type="protein sequence ID" value="EPR74431.1"/>
    <property type="molecule type" value="Genomic_DNA"/>
</dbReference>
<evidence type="ECO:0000313" key="1">
    <source>
        <dbReference type="EMBL" id="EPR74431.1"/>
    </source>
</evidence>
<proteinExistence type="predicted"/>
<reference evidence="1 2" key="1">
    <citation type="journal article" date="2013" name="Genome Announc.">
        <title>Draft Genome Sequence of Winogradskyella psychrotolerans RS-3T, Isolated from the Marine Transect of Kongsfjorden, Ny-Alesund, Svalbard, Arctic Ocean.</title>
        <authorList>
            <person name="Kumar Pinnaka A."/>
            <person name="Ara S."/>
            <person name="Singh A."/>
            <person name="Shivaji S."/>
        </authorList>
    </citation>
    <scope>NUCLEOTIDE SEQUENCE [LARGE SCALE GENOMIC DNA]</scope>
    <source>
        <strain evidence="1 2">RS-3</strain>
    </source>
</reference>
<keyword evidence="2" id="KW-1185">Reference proteome</keyword>
<gene>
    <name evidence="1" type="ORF">ADIWIN_0532</name>
</gene>
<name>S7VWD8_9FLAO</name>
<dbReference type="STRING" id="641526.ADIWIN_0532"/>
<accession>S7VWD8</accession>
<organism evidence="1 2">
    <name type="scientific">Winogradskyella psychrotolerans RS-3</name>
    <dbReference type="NCBI Taxonomy" id="641526"/>
    <lineage>
        <taxon>Bacteria</taxon>
        <taxon>Pseudomonadati</taxon>
        <taxon>Bacteroidota</taxon>
        <taxon>Flavobacteriia</taxon>
        <taxon>Flavobacteriales</taxon>
        <taxon>Flavobacteriaceae</taxon>
        <taxon>Winogradskyella</taxon>
    </lineage>
</organism>
<dbReference type="AlphaFoldDB" id="S7VWD8"/>
<comment type="caution">
    <text evidence="1">The sequence shown here is derived from an EMBL/GenBank/DDBJ whole genome shotgun (WGS) entry which is preliminary data.</text>
</comment>